<evidence type="ECO:0000256" key="5">
    <source>
        <dbReference type="ARBA" id="ARBA00022679"/>
    </source>
</evidence>
<dbReference type="Gene3D" id="2.10.70.100">
    <property type="match status" value="1"/>
</dbReference>
<dbReference type="Pfam" id="PF00512">
    <property type="entry name" value="HisKA"/>
    <property type="match status" value="1"/>
</dbReference>
<evidence type="ECO:0000256" key="9">
    <source>
        <dbReference type="ARBA" id="ARBA00023012"/>
    </source>
</evidence>
<comment type="subcellular location">
    <subcellularLocation>
        <location evidence="2">Membrane</location>
    </subcellularLocation>
</comment>
<dbReference type="PROSITE" id="PS50885">
    <property type="entry name" value="HAMP"/>
    <property type="match status" value="1"/>
</dbReference>
<proteinExistence type="predicted"/>
<dbReference type="Gene3D" id="1.10.287.130">
    <property type="match status" value="1"/>
</dbReference>
<protein>
    <recommendedName>
        <fullName evidence="3">histidine kinase</fullName>
        <ecNumber evidence="3">2.7.13.3</ecNumber>
    </recommendedName>
</protein>
<dbReference type="Gene3D" id="3.40.50.2300">
    <property type="match status" value="1"/>
</dbReference>
<evidence type="ECO:0000256" key="8">
    <source>
        <dbReference type="ARBA" id="ARBA00022840"/>
    </source>
</evidence>
<organism evidence="19">
    <name type="scientific">Magnetococcus massalia (strain MO-1)</name>
    <dbReference type="NCBI Taxonomy" id="451514"/>
    <lineage>
        <taxon>Bacteria</taxon>
        <taxon>Pseudomonadati</taxon>
        <taxon>Pseudomonadota</taxon>
        <taxon>Magnetococcia</taxon>
        <taxon>Magnetococcales</taxon>
        <taxon>Magnetococcaceae</taxon>
        <taxon>Magnetococcus</taxon>
    </lineage>
</organism>
<feature type="domain" description="PAS" evidence="16">
    <location>
        <begin position="346"/>
        <end position="424"/>
    </location>
</feature>
<dbReference type="PROSITE" id="PS50113">
    <property type="entry name" value="PAC"/>
    <property type="match status" value="2"/>
</dbReference>
<dbReference type="InterPro" id="IPR036097">
    <property type="entry name" value="HisK_dim/P_sf"/>
</dbReference>
<dbReference type="Pfam" id="PF13426">
    <property type="entry name" value="PAS_9"/>
    <property type="match status" value="1"/>
</dbReference>
<evidence type="ECO:0000256" key="7">
    <source>
        <dbReference type="ARBA" id="ARBA00022777"/>
    </source>
</evidence>
<dbReference type="CDD" id="cd00082">
    <property type="entry name" value="HisKA"/>
    <property type="match status" value="1"/>
</dbReference>
<dbReference type="Gene3D" id="3.30.565.10">
    <property type="entry name" value="Histidine kinase-like ATPase, C-terminal domain"/>
    <property type="match status" value="1"/>
</dbReference>
<dbReference type="CDD" id="cd17546">
    <property type="entry name" value="REC_hyHK_CKI1_RcsC-like"/>
    <property type="match status" value="1"/>
</dbReference>
<reference evidence="19" key="1">
    <citation type="submission" date="2015-04" db="EMBL/GenBank/DDBJ databases">
        <authorList>
            <person name="Syromyatnikov M.Y."/>
            <person name="Popov V.N."/>
        </authorList>
    </citation>
    <scope>NUCLEOTIDE SEQUENCE</scope>
    <source>
        <strain evidence="19">MO-1</strain>
    </source>
</reference>
<dbReference type="Pfam" id="PF02518">
    <property type="entry name" value="HATPase_c"/>
    <property type="match status" value="1"/>
</dbReference>
<dbReference type="SMART" id="SM00387">
    <property type="entry name" value="HATPase_c"/>
    <property type="match status" value="1"/>
</dbReference>
<evidence type="ECO:0000259" key="16">
    <source>
        <dbReference type="PROSITE" id="PS50112"/>
    </source>
</evidence>
<feature type="domain" description="Histidine kinase" evidence="14">
    <location>
        <begin position="646"/>
        <end position="864"/>
    </location>
</feature>
<dbReference type="EMBL" id="LO017727">
    <property type="protein sequence ID" value="CRH07060.1"/>
    <property type="molecule type" value="Genomic_DNA"/>
</dbReference>
<dbReference type="SUPFAM" id="SSF52172">
    <property type="entry name" value="CheY-like"/>
    <property type="match status" value="1"/>
</dbReference>
<dbReference type="InterPro" id="IPR005467">
    <property type="entry name" value="His_kinase_dom"/>
</dbReference>
<evidence type="ECO:0000256" key="3">
    <source>
        <dbReference type="ARBA" id="ARBA00012438"/>
    </source>
</evidence>
<evidence type="ECO:0000256" key="11">
    <source>
        <dbReference type="PROSITE-ProRule" id="PRU00169"/>
    </source>
</evidence>
<dbReference type="GO" id="GO:0016020">
    <property type="term" value="C:membrane"/>
    <property type="evidence" value="ECO:0007669"/>
    <property type="project" value="UniProtKB-SubCell"/>
</dbReference>
<evidence type="ECO:0000259" key="15">
    <source>
        <dbReference type="PROSITE" id="PS50110"/>
    </source>
</evidence>
<dbReference type="InterPro" id="IPR001610">
    <property type="entry name" value="PAC"/>
</dbReference>
<evidence type="ECO:0000259" key="14">
    <source>
        <dbReference type="PROSITE" id="PS50109"/>
    </source>
</evidence>
<keyword evidence="5 19" id="KW-0808">Transferase</keyword>
<dbReference type="SUPFAM" id="SSF55874">
    <property type="entry name" value="ATPase domain of HSP90 chaperone/DNA topoisomerase II/histidine kinase"/>
    <property type="match status" value="1"/>
</dbReference>
<dbReference type="InterPro" id="IPR004358">
    <property type="entry name" value="Sig_transdc_His_kin-like_C"/>
</dbReference>
<dbReference type="FunFam" id="3.30.565.10:FF:000078">
    <property type="entry name" value="Two-component sensor histidine kinase"/>
    <property type="match status" value="1"/>
</dbReference>
<dbReference type="PROSITE" id="PS50110">
    <property type="entry name" value="RESPONSE_REGULATORY"/>
    <property type="match status" value="1"/>
</dbReference>
<feature type="domain" description="Response regulatory" evidence="15">
    <location>
        <begin position="888"/>
        <end position="1007"/>
    </location>
</feature>
<sequence>MKRFFSINRLFGVMTLGGLIFLALLFSGLMVSGFNTTFERHIARTSTARLDAFTRQLMGYVESRSQILGDVSTSPLIRQGVLQPETALANAVDHLAKVKVVGERFRMVLFDFEGHLLHDTQPGISQLTPDHLMPLLMGKHHLIWRMDVAKDSAPKLWIVVPVIWNQLVEGALAMQIPFSHFDPLKQQVDGDSLDAISLHSNGQLIYQNRHLQEGHTSKRLLHSLGMMVNYTTDLSTIRSERNQLLQQFALLGGIALLGAGLFAFWVGRILFVQPLLLLGERTARITRGEQLDAKLEPAPLLDEIRELVEKFDVMAAEVQSHRSHLEQKVAERTQQLEQELSERHRTEERLRQVLSLQTAILDSANSSIISTDPLGQIQTFNAGAERMLGYSHAEVVGVETAMLLHNPDEVRAYAEELQESENALVSGGIDALFFRARQGLADEREWSYVHRDGKKIPVRLSVTPIRAHGKDEGELTGFLGIGWDISEQKRLESALRDNNWRLQTALNAAQAGTFFYQIDTDYLVWDARSLEIFGIHEEQFGGNYEAWSSCLLDEERDKVTQQLTQMVENRRSNTMDLEYRVQHLQDNHVRTIRAQGWVHRDENRQARYISGLHFDITEQKKGEMLLQEARRVAEEANQAKSDFIASMSHEIRTPMNAVIGLSDVLLETPLNEEQNRYVTTLQRAGHTLLDLINVVLDISRIESGRMELINRTLDLQAMTRDVCSVLEIQADRKGLPILLSMSDNLPHYIMGDSPRLRQVLINLIGNAIKFTEAGEIRVSVATDQDRKKIHFVVRDTGVGIAPQHLQQVFDKFTQVDSSVGRRYSGSGLGLAISRQLVQLMGGDIEVNSRLHEGSVFSFTIPHIPSDNPWDLQLPSQQSDPDCDLTNCRLLVAEDSEDNRLLLQAYLRNTPCQVSYAKDGQEAIDAYESETFDLIFMDVQMPGVDGYTASRRIRVLEAAHDRPRIPIIALTAHAMEQDRDKSLAAGCDEHLTKPVRKKTLIDAIMRFAKPGSASPPTTAPEQSPAAATSPAETDAAQEPSSDSPPQ</sequence>
<dbReference type="Pfam" id="PF00072">
    <property type="entry name" value="Response_reg"/>
    <property type="match status" value="1"/>
</dbReference>
<keyword evidence="4 11" id="KW-0597">Phosphoprotein</keyword>
<dbReference type="InterPro" id="IPR036890">
    <property type="entry name" value="HATPase_C_sf"/>
</dbReference>
<evidence type="ECO:0000256" key="1">
    <source>
        <dbReference type="ARBA" id="ARBA00000085"/>
    </source>
</evidence>
<gene>
    <name evidence="19" type="ORF">MAGMO_2913</name>
</gene>
<dbReference type="GO" id="GO:0005524">
    <property type="term" value="F:ATP binding"/>
    <property type="evidence" value="ECO:0007669"/>
    <property type="project" value="UniProtKB-KW"/>
</dbReference>
<dbReference type="Gene3D" id="6.10.340.10">
    <property type="match status" value="1"/>
</dbReference>
<dbReference type="AlphaFoldDB" id="A0A1S7LJP2"/>
<dbReference type="SMART" id="SM00091">
    <property type="entry name" value="PAS"/>
    <property type="match status" value="2"/>
</dbReference>
<dbReference type="PROSITE" id="PS50109">
    <property type="entry name" value="HIS_KIN"/>
    <property type="match status" value="1"/>
</dbReference>
<keyword evidence="10 13" id="KW-0472">Membrane</keyword>
<evidence type="ECO:0000259" key="17">
    <source>
        <dbReference type="PROSITE" id="PS50113"/>
    </source>
</evidence>
<evidence type="ECO:0000256" key="13">
    <source>
        <dbReference type="SAM" id="Phobius"/>
    </source>
</evidence>
<dbReference type="NCBIfam" id="TIGR00229">
    <property type="entry name" value="sensory_box"/>
    <property type="match status" value="1"/>
</dbReference>
<dbReference type="PRINTS" id="PR00344">
    <property type="entry name" value="BCTRLSENSOR"/>
</dbReference>
<evidence type="ECO:0000256" key="6">
    <source>
        <dbReference type="ARBA" id="ARBA00022741"/>
    </source>
</evidence>
<dbReference type="InterPro" id="IPR001789">
    <property type="entry name" value="Sig_transdc_resp-reg_receiver"/>
</dbReference>
<dbReference type="EC" id="2.7.13.3" evidence="3"/>
<dbReference type="InterPro" id="IPR000014">
    <property type="entry name" value="PAS"/>
</dbReference>
<dbReference type="SMART" id="SM00448">
    <property type="entry name" value="REC"/>
    <property type="match status" value="1"/>
</dbReference>
<dbReference type="InterPro" id="IPR011006">
    <property type="entry name" value="CheY-like_superfamily"/>
</dbReference>
<keyword evidence="13" id="KW-0812">Transmembrane</keyword>
<feature type="domain" description="HAMP" evidence="18">
    <location>
        <begin position="269"/>
        <end position="323"/>
    </location>
</feature>
<dbReference type="PANTHER" id="PTHR45339">
    <property type="entry name" value="HYBRID SIGNAL TRANSDUCTION HISTIDINE KINASE J"/>
    <property type="match status" value="1"/>
</dbReference>
<dbReference type="InterPro" id="IPR035965">
    <property type="entry name" value="PAS-like_dom_sf"/>
</dbReference>
<evidence type="ECO:0000256" key="4">
    <source>
        <dbReference type="ARBA" id="ARBA00022553"/>
    </source>
</evidence>
<dbReference type="InterPro" id="IPR003594">
    <property type="entry name" value="HATPase_dom"/>
</dbReference>
<feature type="domain" description="PAS" evidence="16">
    <location>
        <begin position="498"/>
        <end position="570"/>
    </location>
</feature>
<dbReference type="SUPFAM" id="SSF55785">
    <property type="entry name" value="PYP-like sensor domain (PAS domain)"/>
    <property type="match status" value="2"/>
</dbReference>
<accession>A0A1S7LJP2</accession>
<dbReference type="CDD" id="cd00130">
    <property type="entry name" value="PAS"/>
    <property type="match status" value="1"/>
</dbReference>
<feature type="domain" description="PAC" evidence="17">
    <location>
        <begin position="575"/>
        <end position="628"/>
    </location>
</feature>
<evidence type="ECO:0000256" key="10">
    <source>
        <dbReference type="ARBA" id="ARBA00023136"/>
    </source>
</evidence>
<dbReference type="Gene3D" id="3.30.450.20">
    <property type="entry name" value="PAS domain"/>
    <property type="match status" value="2"/>
</dbReference>
<name>A0A1S7LJP2_MAGMO</name>
<dbReference type="CDD" id="cd16922">
    <property type="entry name" value="HATPase_EvgS-ArcB-TorS-like"/>
    <property type="match status" value="1"/>
</dbReference>
<dbReference type="PROSITE" id="PS50112">
    <property type="entry name" value="PAS"/>
    <property type="match status" value="2"/>
</dbReference>
<dbReference type="InterPro" id="IPR000700">
    <property type="entry name" value="PAS-assoc_C"/>
</dbReference>
<keyword evidence="9" id="KW-0902">Two-component regulatory system</keyword>
<keyword evidence="13" id="KW-1133">Transmembrane helix</keyword>
<feature type="modified residue" description="4-aspartylphosphate" evidence="11">
    <location>
        <position position="937"/>
    </location>
</feature>
<keyword evidence="7 19" id="KW-0418">Kinase</keyword>
<dbReference type="SMART" id="SM00086">
    <property type="entry name" value="PAC"/>
    <property type="match status" value="2"/>
</dbReference>
<comment type="catalytic activity">
    <reaction evidence="1">
        <text>ATP + protein L-histidine = ADP + protein N-phospho-L-histidine.</text>
        <dbReference type="EC" id="2.7.13.3"/>
    </reaction>
</comment>
<dbReference type="Pfam" id="PF08447">
    <property type="entry name" value="PAS_3"/>
    <property type="match status" value="1"/>
</dbReference>
<evidence type="ECO:0000259" key="18">
    <source>
        <dbReference type="PROSITE" id="PS50885"/>
    </source>
</evidence>
<dbReference type="FunFam" id="1.10.287.130:FF:000038">
    <property type="entry name" value="Sensory transduction histidine kinase"/>
    <property type="match status" value="1"/>
</dbReference>
<feature type="region of interest" description="Disordered" evidence="12">
    <location>
        <begin position="1006"/>
        <end position="1045"/>
    </location>
</feature>
<dbReference type="SMART" id="SM00388">
    <property type="entry name" value="HisKA"/>
    <property type="match status" value="1"/>
</dbReference>
<dbReference type="InterPro" id="IPR003661">
    <property type="entry name" value="HisK_dim/P_dom"/>
</dbReference>
<dbReference type="SUPFAM" id="SSF47384">
    <property type="entry name" value="Homodimeric domain of signal transducing histidine kinase"/>
    <property type="match status" value="1"/>
</dbReference>
<dbReference type="InterPro" id="IPR013655">
    <property type="entry name" value="PAS_fold_3"/>
</dbReference>
<evidence type="ECO:0000313" key="19">
    <source>
        <dbReference type="EMBL" id="CRH07060.1"/>
    </source>
</evidence>
<dbReference type="PANTHER" id="PTHR45339:SF1">
    <property type="entry name" value="HYBRID SIGNAL TRANSDUCTION HISTIDINE KINASE J"/>
    <property type="match status" value="1"/>
</dbReference>
<feature type="domain" description="PAC" evidence="17">
    <location>
        <begin position="442"/>
        <end position="497"/>
    </location>
</feature>
<evidence type="ECO:0000256" key="12">
    <source>
        <dbReference type="SAM" id="MobiDB-lite"/>
    </source>
</evidence>
<dbReference type="GO" id="GO:0000155">
    <property type="term" value="F:phosphorelay sensor kinase activity"/>
    <property type="evidence" value="ECO:0007669"/>
    <property type="project" value="InterPro"/>
</dbReference>
<dbReference type="InterPro" id="IPR003660">
    <property type="entry name" value="HAMP_dom"/>
</dbReference>
<feature type="compositionally biased region" description="Low complexity" evidence="12">
    <location>
        <begin position="1011"/>
        <end position="1036"/>
    </location>
</feature>
<evidence type="ECO:0000256" key="2">
    <source>
        <dbReference type="ARBA" id="ARBA00004370"/>
    </source>
</evidence>
<keyword evidence="6" id="KW-0547">Nucleotide-binding</keyword>
<feature type="transmembrane region" description="Helical" evidence="13">
    <location>
        <begin position="248"/>
        <end position="271"/>
    </location>
</feature>
<keyword evidence="8" id="KW-0067">ATP-binding</keyword>